<evidence type="ECO:0000256" key="4">
    <source>
        <dbReference type="ARBA" id="ARBA00047388"/>
    </source>
</evidence>
<evidence type="ECO:0000256" key="5">
    <source>
        <dbReference type="ARBA" id="ARBA00047804"/>
    </source>
</evidence>
<evidence type="ECO:0000313" key="8">
    <source>
        <dbReference type="EMBL" id="EGV96743.1"/>
    </source>
</evidence>
<protein>
    <recommendedName>
        <fullName evidence="3">Nucleoredoxin</fullName>
        <ecNumber evidence="1">1.8.1.8</ecNumber>
    </recommendedName>
</protein>
<dbReference type="InterPro" id="IPR041861">
    <property type="entry name" value="NRX_PDI_b"/>
</dbReference>
<feature type="domain" description="Thioredoxin" evidence="7">
    <location>
        <begin position="135"/>
        <end position="300"/>
    </location>
</feature>
<feature type="compositionally biased region" description="Basic and acidic residues" evidence="6">
    <location>
        <begin position="33"/>
        <end position="45"/>
    </location>
</feature>
<dbReference type="InterPro" id="IPR036249">
    <property type="entry name" value="Thioredoxin-like_sf"/>
</dbReference>
<dbReference type="PANTHER" id="PTHR46472:SF1">
    <property type="entry name" value="NUCLEOREDOXIN"/>
    <property type="match status" value="1"/>
</dbReference>
<dbReference type="EMBL" id="JH000697">
    <property type="protein sequence ID" value="EGV96743.1"/>
    <property type="molecule type" value="Genomic_DNA"/>
</dbReference>
<reference evidence="9" key="1">
    <citation type="journal article" date="2011" name="Nat. Biotechnol.">
        <title>The genomic sequence of the Chinese hamster ovary (CHO)-K1 cell line.</title>
        <authorList>
            <person name="Xu X."/>
            <person name="Nagarajan H."/>
            <person name="Lewis N.E."/>
            <person name="Pan S."/>
            <person name="Cai Z."/>
            <person name="Liu X."/>
            <person name="Chen W."/>
            <person name="Xie M."/>
            <person name="Wang W."/>
            <person name="Hammond S."/>
            <person name="Andersen M.R."/>
            <person name="Neff N."/>
            <person name="Passarelli B."/>
            <person name="Koh W."/>
            <person name="Fan H.C."/>
            <person name="Wang J."/>
            <person name="Gui Y."/>
            <person name="Lee K.H."/>
            <person name="Betenbaugh M.J."/>
            <person name="Quake S.R."/>
            <person name="Famili I."/>
            <person name="Palsson B.O."/>
            <person name="Wang J."/>
        </authorList>
    </citation>
    <scope>NUCLEOTIDE SEQUENCE [LARGE SCALE GENOMIC DNA]</scope>
    <source>
        <strain evidence="9">CHO K1 cell line</strain>
    </source>
</reference>
<dbReference type="InterPro" id="IPR013766">
    <property type="entry name" value="Thioredoxin_domain"/>
</dbReference>
<comment type="catalytic activity">
    <reaction evidence="5">
        <text>[protein]-dithiol + NADP(+) = [protein]-disulfide + NADPH + H(+)</text>
        <dbReference type="Rhea" id="RHEA:18753"/>
        <dbReference type="Rhea" id="RHEA-COMP:10593"/>
        <dbReference type="Rhea" id="RHEA-COMP:10594"/>
        <dbReference type="ChEBI" id="CHEBI:15378"/>
        <dbReference type="ChEBI" id="CHEBI:29950"/>
        <dbReference type="ChEBI" id="CHEBI:50058"/>
        <dbReference type="ChEBI" id="CHEBI:57783"/>
        <dbReference type="ChEBI" id="CHEBI:58349"/>
        <dbReference type="EC" id="1.8.1.8"/>
    </reaction>
</comment>
<evidence type="ECO:0000313" key="9">
    <source>
        <dbReference type="Proteomes" id="UP000001075"/>
    </source>
</evidence>
<evidence type="ECO:0000259" key="7">
    <source>
        <dbReference type="PROSITE" id="PS51352"/>
    </source>
</evidence>
<dbReference type="STRING" id="10029.G3HTH1"/>
<evidence type="ECO:0000256" key="3">
    <source>
        <dbReference type="ARBA" id="ARBA00026178"/>
    </source>
</evidence>
<dbReference type="Gene3D" id="3.40.30.10">
    <property type="entry name" value="Glutaredoxin"/>
    <property type="match status" value="3"/>
</dbReference>
<dbReference type="EC" id="1.8.1.8" evidence="1"/>
<dbReference type="InterPro" id="IPR012336">
    <property type="entry name" value="Thioredoxin-like_fold"/>
</dbReference>
<dbReference type="AlphaFoldDB" id="G3HTH1"/>
<comment type="catalytic activity">
    <reaction evidence="4">
        <text>[protein]-dithiol + NAD(+) = [protein]-disulfide + NADH + H(+)</text>
        <dbReference type="Rhea" id="RHEA:18749"/>
        <dbReference type="Rhea" id="RHEA-COMP:10593"/>
        <dbReference type="Rhea" id="RHEA-COMP:10594"/>
        <dbReference type="ChEBI" id="CHEBI:15378"/>
        <dbReference type="ChEBI" id="CHEBI:29950"/>
        <dbReference type="ChEBI" id="CHEBI:50058"/>
        <dbReference type="ChEBI" id="CHEBI:57540"/>
        <dbReference type="ChEBI" id="CHEBI:57945"/>
        <dbReference type="EC" id="1.8.1.8"/>
    </reaction>
</comment>
<dbReference type="FunCoup" id="G3HTH1">
    <property type="interactions" value="790"/>
</dbReference>
<dbReference type="GO" id="GO:0031397">
    <property type="term" value="P:negative regulation of protein ubiquitination"/>
    <property type="evidence" value="ECO:0007669"/>
    <property type="project" value="TreeGrafter"/>
</dbReference>
<accession>G3HTH1</accession>
<dbReference type="Pfam" id="PF13848">
    <property type="entry name" value="Thioredoxin_6"/>
    <property type="match status" value="1"/>
</dbReference>
<dbReference type="PANTHER" id="PTHR46472">
    <property type="entry name" value="NUCLEOREDOXIN"/>
    <property type="match status" value="1"/>
</dbReference>
<organism evidence="8 9">
    <name type="scientific">Cricetulus griseus</name>
    <name type="common">Chinese hamster</name>
    <name type="synonym">Cricetulus barabensis griseus</name>
    <dbReference type="NCBI Taxonomy" id="10029"/>
    <lineage>
        <taxon>Eukaryota</taxon>
        <taxon>Metazoa</taxon>
        <taxon>Chordata</taxon>
        <taxon>Craniata</taxon>
        <taxon>Vertebrata</taxon>
        <taxon>Euteleostomi</taxon>
        <taxon>Mammalia</taxon>
        <taxon>Eutheria</taxon>
        <taxon>Euarchontoglires</taxon>
        <taxon>Glires</taxon>
        <taxon>Rodentia</taxon>
        <taxon>Myomorpha</taxon>
        <taxon>Muroidea</taxon>
        <taxon>Cricetidae</taxon>
        <taxon>Cricetinae</taxon>
        <taxon>Cricetulus</taxon>
    </lineage>
</organism>
<dbReference type="GO" id="GO:0004791">
    <property type="term" value="F:thioredoxin-disulfide reductase (NADPH) activity"/>
    <property type="evidence" value="ECO:0007669"/>
    <property type="project" value="InterPro"/>
</dbReference>
<dbReference type="CDD" id="cd03071">
    <property type="entry name" value="PDI_b'_NRX"/>
    <property type="match status" value="1"/>
</dbReference>
<dbReference type="SUPFAM" id="SSF52833">
    <property type="entry name" value="Thioredoxin-like"/>
    <property type="match status" value="2"/>
</dbReference>
<feature type="region of interest" description="Disordered" evidence="6">
    <location>
        <begin position="1"/>
        <end position="52"/>
    </location>
</feature>
<comment type="similarity">
    <text evidence="2">Belongs to the nucleoredoxin family.</text>
</comment>
<gene>
    <name evidence="8" type="ORF">I79_014196</name>
</gene>
<dbReference type="InterPro" id="IPR045870">
    <property type="entry name" value="TryX_NRX_thioredoxin_dom"/>
</dbReference>
<evidence type="ECO:0000256" key="1">
    <source>
        <dbReference type="ARBA" id="ARBA00012612"/>
    </source>
</evidence>
<dbReference type="PROSITE" id="PS51352">
    <property type="entry name" value="THIOREDOXIN_2"/>
    <property type="match status" value="1"/>
</dbReference>
<evidence type="ECO:0000256" key="2">
    <source>
        <dbReference type="ARBA" id="ARBA00025782"/>
    </source>
</evidence>
<dbReference type="CDD" id="cd03009">
    <property type="entry name" value="TryX_like_TryX_NRX"/>
    <property type="match status" value="1"/>
</dbReference>
<sequence>MECSSDIGGPDTSGDFLKQESGNKGFITGHSESSAKKTELCKQPERGGGQILSPDEITIKKEIGKSAALSANGSTVGQLKLWNKYRISNIPSLIFLDATTGKVVCRNGLLVIRDDPEGLEFPWGPKPFREVVAGPLLRNNGPSLESSSLEGSHVGVYFSAHWPHPSHLAPSGQWLEVEKARNTAGPLVFQCPPCRSLTRVLVESYRKIKEAGQKFEIIFVSADRSEESFKQYFSEMPWLAVPYTDEARRSRLNRLYGIQGIPTLIVLDPQGEVITRQGRVEVLNDEDCREFPWHPKPVLELSDSNAVQLNEGPCLVLFVDSEDDGESEAAKQLIQPIAEKIIAKYKAKEEEAPLLFFVAGEDDMTDSLRDYTNLPEAAPLLTILDMSARAKYVMDVEEITPAIVETFVNDFLAEKLKPEPI</sequence>
<dbReference type="InParanoid" id="G3HTH1"/>
<proteinExistence type="inferred from homology"/>
<dbReference type="eggNOG" id="KOG2501">
    <property type="taxonomic scope" value="Eukaryota"/>
</dbReference>
<dbReference type="GO" id="GO:0005634">
    <property type="term" value="C:nucleus"/>
    <property type="evidence" value="ECO:0007669"/>
    <property type="project" value="TreeGrafter"/>
</dbReference>
<dbReference type="Pfam" id="PF13905">
    <property type="entry name" value="Thioredoxin_8"/>
    <property type="match status" value="1"/>
</dbReference>
<dbReference type="PaxDb" id="10029-XP_007623197.1"/>
<evidence type="ECO:0000256" key="6">
    <source>
        <dbReference type="SAM" id="MobiDB-lite"/>
    </source>
</evidence>
<dbReference type="FunFam" id="3.40.30.10:FF:000064">
    <property type="entry name" value="Nucleoredoxin"/>
    <property type="match status" value="1"/>
</dbReference>
<dbReference type="Proteomes" id="UP000001075">
    <property type="component" value="Unassembled WGS sequence"/>
</dbReference>
<name>G3HTH1_CRIGR</name>
<dbReference type="GO" id="GO:0030178">
    <property type="term" value="P:negative regulation of Wnt signaling pathway"/>
    <property type="evidence" value="ECO:0007669"/>
    <property type="project" value="TreeGrafter"/>
</dbReference>